<evidence type="ECO:0000256" key="1">
    <source>
        <dbReference type="SAM" id="MobiDB-lite"/>
    </source>
</evidence>
<evidence type="ECO:0000313" key="3">
    <source>
        <dbReference type="Proteomes" id="UP000009168"/>
    </source>
</evidence>
<keyword evidence="3" id="KW-1185">Reference proteome</keyword>
<feature type="compositionally biased region" description="Low complexity" evidence="1">
    <location>
        <begin position="39"/>
        <end position="49"/>
    </location>
</feature>
<feature type="region of interest" description="Disordered" evidence="1">
    <location>
        <begin position="32"/>
        <end position="53"/>
    </location>
</feature>
<dbReference type="KEGG" id="tet:TTHERM_00317040"/>
<feature type="compositionally biased region" description="Polar residues" evidence="1">
    <location>
        <begin position="298"/>
        <end position="317"/>
    </location>
</feature>
<proteinExistence type="predicted"/>
<reference evidence="3" key="1">
    <citation type="journal article" date="2006" name="PLoS Biol.">
        <title>Macronuclear genome sequence of the ciliate Tetrahymena thermophila, a model eukaryote.</title>
        <authorList>
            <person name="Eisen J.A."/>
            <person name="Coyne R.S."/>
            <person name="Wu M."/>
            <person name="Wu D."/>
            <person name="Thiagarajan M."/>
            <person name="Wortman J.R."/>
            <person name="Badger J.H."/>
            <person name="Ren Q."/>
            <person name="Amedeo P."/>
            <person name="Jones K.M."/>
            <person name="Tallon L.J."/>
            <person name="Delcher A.L."/>
            <person name="Salzberg S.L."/>
            <person name="Silva J.C."/>
            <person name="Haas B.J."/>
            <person name="Majoros W.H."/>
            <person name="Farzad M."/>
            <person name="Carlton J.M."/>
            <person name="Smith R.K. Jr."/>
            <person name="Garg J."/>
            <person name="Pearlman R.E."/>
            <person name="Karrer K.M."/>
            <person name="Sun L."/>
            <person name="Manning G."/>
            <person name="Elde N.C."/>
            <person name="Turkewitz A.P."/>
            <person name="Asai D.J."/>
            <person name="Wilkes D.E."/>
            <person name="Wang Y."/>
            <person name="Cai H."/>
            <person name="Collins K."/>
            <person name="Stewart B.A."/>
            <person name="Lee S.R."/>
            <person name="Wilamowska K."/>
            <person name="Weinberg Z."/>
            <person name="Ruzzo W.L."/>
            <person name="Wloga D."/>
            <person name="Gaertig J."/>
            <person name="Frankel J."/>
            <person name="Tsao C.-C."/>
            <person name="Gorovsky M.A."/>
            <person name="Keeling P.J."/>
            <person name="Waller R.F."/>
            <person name="Patron N.J."/>
            <person name="Cherry J.M."/>
            <person name="Stover N.A."/>
            <person name="Krieger C.J."/>
            <person name="del Toro C."/>
            <person name="Ryder H.F."/>
            <person name="Williamson S.C."/>
            <person name="Barbeau R.A."/>
            <person name="Hamilton E.P."/>
            <person name="Orias E."/>
        </authorList>
    </citation>
    <scope>NUCLEOTIDE SEQUENCE [LARGE SCALE GENOMIC DNA]</scope>
    <source>
        <strain evidence="3">SB210</strain>
    </source>
</reference>
<evidence type="ECO:0000313" key="2">
    <source>
        <dbReference type="EMBL" id="EAS01140.2"/>
    </source>
</evidence>
<organism evidence="2 3">
    <name type="scientific">Tetrahymena thermophila (strain SB210)</name>
    <dbReference type="NCBI Taxonomy" id="312017"/>
    <lineage>
        <taxon>Eukaryota</taxon>
        <taxon>Sar</taxon>
        <taxon>Alveolata</taxon>
        <taxon>Ciliophora</taxon>
        <taxon>Intramacronucleata</taxon>
        <taxon>Oligohymenophorea</taxon>
        <taxon>Hymenostomatida</taxon>
        <taxon>Tetrahymenina</taxon>
        <taxon>Tetrahymenidae</taxon>
        <taxon>Tetrahymena</taxon>
    </lineage>
</organism>
<gene>
    <name evidence="2" type="ORF">TTHERM_00317040</name>
</gene>
<name>I7M2R2_TETTS</name>
<dbReference type="GeneID" id="7829775"/>
<dbReference type="EMBL" id="GG662605">
    <property type="protein sequence ID" value="EAS01140.2"/>
    <property type="molecule type" value="Genomic_DNA"/>
</dbReference>
<sequence length="317" mass="36229">MSCSARSSIQQNMEDSQINSFAKKYTFEEQNQIHTSETCSSNNSPNDSCSSRRDQAKSVFNIEDYLVSTNKNQSSKDDFSSALAATIASESNATLEQLSFSQFPLTASSSIFYNSFYEQNSLANLPLTPATKRSSLKKPLARKSVFLEDQFCEKIEKKVKGNDVQDSQPIHEVVEFCTNDGSKTFKFNCFPERLLSIPAEFQDKNINHNSDNDAESSDETIQSACRYNLRKLKLELMELSTTFRYSHYHVDFDKVSSQYIEKKQKKEQEIQSGDTSQPEIMTQQQFIQCQQDEQKQQSENTVLQQNNENSQSLLIQQ</sequence>
<dbReference type="RefSeq" id="XP_001021385.2">
    <property type="nucleotide sequence ID" value="XM_001021385.2"/>
</dbReference>
<accession>I7M2R2</accession>
<feature type="region of interest" description="Disordered" evidence="1">
    <location>
        <begin position="264"/>
        <end position="317"/>
    </location>
</feature>
<feature type="compositionally biased region" description="Polar residues" evidence="1">
    <location>
        <begin position="272"/>
        <end position="282"/>
    </location>
</feature>
<dbReference type="InParanoid" id="I7M2R2"/>
<dbReference type="Proteomes" id="UP000009168">
    <property type="component" value="Unassembled WGS sequence"/>
</dbReference>
<protein>
    <submittedName>
        <fullName evidence="2">Uncharacterized protein</fullName>
    </submittedName>
</protein>
<dbReference type="AlphaFoldDB" id="I7M2R2"/>